<dbReference type="Proteomes" id="UP000030742">
    <property type="component" value="Unassembled WGS sequence"/>
</dbReference>
<name>N6TRI0_DENPD</name>
<dbReference type="SUPFAM" id="SSF47113">
    <property type="entry name" value="Histone-fold"/>
    <property type="match status" value="1"/>
</dbReference>
<gene>
    <name evidence="4" type="ORF">D910_05587</name>
    <name evidence="3" type="ORF">YQE_12328</name>
</gene>
<dbReference type="InterPro" id="IPR000164">
    <property type="entry name" value="Histone_H3/CENP-A"/>
</dbReference>
<evidence type="ECO:0000313" key="3">
    <source>
        <dbReference type="EMBL" id="ENN70926.1"/>
    </source>
</evidence>
<dbReference type="EMBL" id="KB632033">
    <property type="protein sequence ID" value="ERL88200.1"/>
    <property type="molecule type" value="Genomic_DNA"/>
</dbReference>
<protein>
    <recommendedName>
        <fullName evidence="2">Core Histone H2A/H2B/H3 domain-containing protein</fullName>
    </recommendedName>
</protein>
<feature type="non-terminal residue" evidence="3">
    <location>
        <position position="1"/>
    </location>
</feature>
<dbReference type="STRING" id="77166.N6TRI0"/>
<evidence type="ECO:0000313" key="4">
    <source>
        <dbReference type="EMBL" id="ERL88200.1"/>
    </source>
</evidence>
<dbReference type="InterPro" id="IPR007125">
    <property type="entry name" value="H2A/H2B/H3"/>
</dbReference>
<dbReference type="Pfam" id="PF00125">
    <property type="entry name" value="Histone"/>
    <property type="match status" value="1"/>
</dbReference>
<dbReference type="PANTHER" id="PTHR11426">
    <property type="entry name" value="HISTONE H3"/>
    <property type="match status" value="1"/>
</dbReference>
<evidence type="ECO:0000259" key="2">
    <source>
        <dbReference type="Pfam" id="PF00125"/>
    </source>
</evidence>
<dbReference type="SMART" id="SM00428">
    <property type="entry name" value="H3"/>
    <property type="match status" value="1"/>
</dbReference>
<dbReference type="InterPro" id="IPR009072">
    <property type="entry name" value="Histone-fold"/>
</dbReference>
<dbReference type="Gene3D" id="1.10.20.10">
    <property type="entry name" value="Histone, subunit A"/>
    <property type="match status" value="1"/>
</dbReference>
<feature type="domain" description="Core Histone H2A/H2B/H3" evidence="2">
    <location>
        <begin position="34"/>
        <end position="114"/>
    </location>
</feature>
<dbReference type="GO" id="GO:0003677">
    <property type="term" value="F:DNA binding"/>
    <property type="evidence" value="ECO:0007669"/>
    <property type="project" value="InterPro"/>
</dbReference>
<dbReference type="GO" id="GO:0046982">
    <property type="term" value="F:protein heterodimerization activity"/>
    <property type="evidence" value="ECO:0007669"/>
    <property type="project" value="InterPro"/>
</dbReference>
<dbReference type="EMBL" id="KB741280">
    <property type="protein sequence ID" value="ENN70926.1"/>
    <property type="molecule type" value="Genomic_DNA"/>
</dbReference>
<organism evidence="3">
    <name type="scientific">Dendroctonus ponderosae</name>
    <name type="common">Mountain pine beetle</name>
    <dbReference type="NCBI Taxonomy" id="77166"/>
    <lineage>
        <taxon>Eukaryota</taxon>
        <taxon>Metazoa</taxon>
        <taxon>Ecdysozoa</taxon>
        <taxon>Arthropoda</taxon>
        <taxon>Hexapoda</taxon>
        <taxon>Insecta</taxon>
        <taxon>Pterygota</taxon>
        <taxon>Neoptera</taxon>
        <taxon>Endopterygota</taxon>
        <taxon>Coleoptera</taxon>
        <taxon>Polyphaga</taxon>
        <taxon>Cucujiformia</taxon>
        <taxon>Curculionidae</taxon>
        <taxon>Scolytinae</taxon>
        <taxon>Dendroctonus</taxon>
    </lineage>
</organism>
<proteinExistence type="inferred from homology"/>
<accession>N6TRI0</accession>
<dbReference type="GO" id="GO:0030527">
    <property type="term" value="F:structural constituent of chromatin"/>
    <property type="evidence" value="ECO:0007669"/>
    <property type="project" value="InterPro"/>
</dbReference>
<reference evidence="3 5" key="1">
    <citation type="journal article" date="2013" name="Genome Biol.">
        <title>Draft genome of the mountain pine beetle, Dendroctonus ponderosae Hopkins, a major forest pest.</title>
        <authorList>
            <person name="Keeling C.I."/>
            <person name="Yuen M.M."/>
            <person name="Liao N.Y."/>
            <person name="Docking T.R."/>
            <person name="Chan S.K."/>
            <person name="Taylor G.A."/>
            <person name="Palmquist D.L."/>
            <person name="Jackman S.D."/>
            <person name="Nguyen A."/>
            <person name="Li M."/>
            <person name="Henderson H."/>
            <person name="Janes J.K."/>
            <person name="Zhao Y."/>
            <person name="Pandoh P."/>
            <person name="Moore R."/>
            <person name="Sperling F.A."/>
            <person name="Huber D.P."/>
            <person name="Birol I."/>
            <person name="Jones S.J."/>
            <person name="Bohlmann J."/>
        </authorList>
    </citation>
    <scope>NUCLEOTIDE SEQUENCE</scope>
</reference>
<dbReference type="HOGENOM" id="CLU_078295_7_1_1"/>
<evidence type="ECO:0000256" key="1">
    <source>
        <dbReference type="ARBA" id="ARBA00010343"/>
    </source>
</evidence>
<evidence type="ECO:0000313" key="5">
    <source>
        <dbReference type="Proteomes" id="UP000030742"/>
    </source>
</evidence>
<sequence length="119" mass="14081">MKTKNPNPSRSNSSKRQVEFYVRNDQYSCSRKTFREIRHYQQMTDVLIPKISFQRLIMEILRSFNPDARIAHSAVEACQVVAEHYLVELFNDSQRAANHARRKTVQPRDMQLVLEFKPV</sequence>
<dbReference type="PRINTS" id="PR00622">
    <property type="entry name" value="HISTONEH3"/>
</dbReference>
<comment type="similarity">
    <text evidence="1">Belongs to the histone H3 family.</text>
</comment>
<dbReference type="AlphaFoldDB" id="N6TRI0"/>
<dbReference type="GO" id="GO:0000786">
    <property type="term" value="C:nucleosome"/>
    <property type="evidence" value="ECO:0007669"/>
    <property type="project" value="InterPro"/>
</dbReference>